<protein>
    <submittedName>
        <fullName evidence="1">Uncharacterized protein</fullName>
    </submittedName>
</protein>
<reference evidence="1 2" key="1">
    <citation type="submission" date="2017-11" db="EMBL/GenBank/DDBJ databases">
        <title>The genome of Rhizophagus clarus HR1 reveals common genetic basis of auxotrophy among arbuscular mycorrhizal fungi.</title>
        <authorList>
            <person name="Kobayashi Y."/>
        </authorList>
    </citation>
    <scope>NUCLEOTIDE SEQUENCE [LARGE SCALE GENOMIC DNA]</scope>
    <source>
        <strain evidence="1 2">HR1</strain>
    </source>
</reference>
<gene>
    <name evidence="1" type="ORF">RclHR1_26330001</name>
</gene>
<sequence>MGVINLSIKRGLKQIYGWMIYSFNSMDNERTIEQFYNDLPLNVLSEENWELEVKAFLGKHVNNVSNGVVLNCPIANATKNFGQYSLVSYVLYLDNQTRIMNENHTLDKSVRSIADSGITIMYDANKFRSSDVINKYETLINVLQELKYWIPLDISPKQKYAFINSAETLFGTNTVKKSILQNIYKTLTQDSTAANCENEAEVDAHVIRALQFGDPKIVIDLRELNLCRPEKYNVFWEYCQKFLDGAVKNSVDSLLAVDERRYDTIVHLAKAISVKDLRNQVATICPENTSIPHEQWIHLQFWPKNPRNNTSLQYTGHLQVKFMIQIRQLQIKHEDVHYASALFRYLKELAVILSGFYWLVFLDDKHCCKVGKPGFSVAAIDRGKSVLVLKRKVNIGLKDPIFESCTPMRHTTELYDIIINLQQWHPYLLVYTDGDLDYFVAVRIPPEHSWKNPVEKIMSILNLGLQSVGLIRQKIGQEFEDLIEGCNTMKVIREAAIKEPRLKKELK</sequence>
<proteinExistence type="predicted"/>
<dbReference type="EMBL" id="BEXD01001817">
    <property type="protein sequence ID" value="GBB95876.1"/>
    <property type="molecule type" value="Genomic_DNA"/>
</dbReference>
<comment type="caution">
    <text evidence="1">The sequence shown here is derived from an EMBL/GenBank/DDBJ whole genome shotgun (WGS) entry which is preliminary data.</text>
</comment>
<dbReference type="AlphaFoldDB" id="A0A2Z6RV19"/>
<accession>A0A2Z6RV19</accession>
<name>A0A2Z6RV19_9GLOM</name>
<dbReference type="Proteomes" id="UP000247702">
    <property type="component" value="Unassembled WGS sequence"/>
</dbReference>
<evidence type="ECO:0000313" key="1">
    <source>
        <dbReference type="EMBL" id="GBB95876.1"/>
    </source>
</evidence>
<keyword evidence="2" id="KW-1185">Reference proteome</keyword>
<evidence type="ECO:0000313" key="2">
    <source>
        <dbReference type="Proteomes" id="UP000247702"/>
    </source>
</evidence>
<organism evidence="1 2">
    <name type="scientific">Rhizophagus clarus</name>
    <dbReference type="NCBI Taxonomy" id="94130"/>
    <lineage>
        <taxon>Eukaryota</taxon>
        <taxon>Fungi</taxon>
        <taxon>Fungi incertae sedis</taxon>
        <taxon>Mucoromycota</taxon>
        <taxon>Glomeromycotina</taxon>
        <taxon>Glomeromycetes</taxon>
        <taxon>Glomerales</taxon>
        <taxon>Glomeraceae</taxon>
        <taxon>Rhizophagus</taxon>
    </lineage>
</organism>